<name>A0A5J4Z5Z3_PORPP</name>
<keyword evidence="5" id="KW-0067">ATP-binding</keyword>
<evidence type="ECO:0000313" key="9">
    <source>
        <dbReference type="EMBL" id="KAA8498745.1"/>
    </source>
</evidence>
<sequence>MAFNLFQGPARRAGKRGWVRRERQTGPSSGARPRQWRCRMQAQASGDPSTFITVSEFVSATRLLLEKEQQAELDQVERRIEAQKKASAKVPYFIVSDEDPVGLAGAPLWTLVSSKAETEELGAPADLSAGDLVVLIPRSLRSTPKKSGDDQPPPLRGTVYRLRLRELVLAMSLDEDQEAPEEALSLLRVVNVTTYQRMQKGLTLLEERGSIRGSMPIIDRLFFESRSDGQQKHTNERSDEHEDLLSGLNERQREAVKLASDPENVLSIIWGPPGTGKTSALCAIVRTCVLTNQERVLVVAPSNIAVDSICERLGGSGELLNIVRLGNPVRFLESVVPFSLSSVAQKEFRSLAADIRKDMDRTMRKLRSSRLSRSERQQFRKELTMLQKEFRFRQTQVNKDILGRAQVVLGTCTAPMDPILNGIFFDVCVIDEAAQGLEAAVWIAILRSGNPRVRVVLAGDDKQLPPTLFASHEKAESEILRGPVDLFSRARALTNDTHTIMLKEQYRMNEVIMKWSAAAMYGGECTLMADPSVAKHTLAQLPGVESVSGETDSPLIFVDTAGCDLNETEVGESDVESAEFSRVNEGEIRLVCTLVRNLEQYKVMPSQISILSPYAGQVQRLREVMGANVKVEISSIDGFQGRENECVILSMVRSNDAGKVGFLADSRRINVAITRARRACIIVADSATVCRDPFISDLLQYIEKHGVYKSAWEYL</sequence>
<dbReference type="PANTHER" id="PTHR43788">
    <property type="entry name" value="DNA2/NAM7 HELICASE FAMILY MEMBER"/>
    <property type="match status" value="1"/>
</dbReference>
<dbReference type="Pfam" id="PF13086">
    <property type="entry name" value="AAA_11"/>
    <property type="match status" value="1"/>
</dbReference>
<evidence type="ECO:0000256" key="6">
    <source>
        <dbReference type="SAM" id="MobiDB-lite"/>
    </source>
</evidence>
<evidence type="ECO:0000256" key="4">
    <source>
        <dbReference type="ARBA" id="ARBA00022806"/>
    </source>
</evidence>
<reference evidence="10" key="1">
    <citation type="journal article" date="2019" name="Nat. Commun.">
        <title>Expansion of phycobilisome linker gene families in mesophilic red algae.</title>
        <authorList>
            <person name="Lee J."/>
            <person name="Kim D."/>
            <person name="Bhattacharya D."/>
            <person name="Yoon H.S."/>
        </authorList>
    </citation>
    <scope>NUCLEOTIDE SEQUENCE [LARGE SCALE GENOMIC DNA]</scope>
    <source>
        <strain evidence="10">CCMP 1328</strain>
    </source>
</reference>
<evidence type="ECO:0000259" key="8">
    <source>
        <dbReference type="Pfam" id="PF13087"/>
    </source>
</evidence>
<proteinExistence type="inferred from homology"/>
<accession>A0A5J4Z5Z3</accession>
<dbReference type="EMBL" id="VRMN01000001">
    <property type="protein sequence ID" value="KAA8498745.1"/>
    <property type="molecule type" value="Genomic_DNA"/>
</dbReference>
<evidence type="ECO:0000256" key="2">
    <source>
        <dbReference type="ARBA" id="ARBA00022741"/>
    </source>
</evidence>
<dbReference type="Gene3D" id="2.40.30.270">
    <property type="match status" value="1"/>
</dbReference>
<evidence type="ECO:0000313" key="10">
    <source>
        <dbReference type="Proteomes" id="UP000324585"/>
    </source>
</evidence>
<dbReference type="InterPro" id="IPR041679">
    <property type="entry name" value="DNA2/NAM7-like_C"/>
</dbReference>
<dbReference type="GO" id="GO:0016787">
    <property type="term" value="F:hydrolase activity"/>
    <property type="evidence" value="ECO:0007669"/>
    <property type="project" value="UniProtKB-KW"/>
</dbReference>
<keyword evidence="2" id="KW-0547">Nucleotide-binding</keyword>
<dbReference type="GO" id="GO:0003677">
    <property type="term" value="F:DNA binding"/>
    <property type="evidence" value="ECO:0007669"/>
    <property type="project" value="UniProtKB-KW"/>
</dbReference>
<evidence type="ECO:0000259" key="7">
    <source>
        <dbReference type="Pfam" id="PF13086"/>
    </source>
</evidence>
<evidence type="ECO:0000256" key="5">
    <source>
        <dbReference type="ARBA" id="ARBA00022840"/>
    </source>
</evidence>
<comment type="caution">
    <text evidence="9">The sequence shown here is derived from an EMBL/GenBank/DDBJ whole genome shotgun (WGS) entry which is preliminary data.</text>
</comment>
<dbReference type="AlphaFoldDB" id="A0A5J4Z5Z3"/>
<dbReference type="InterPro" id="IPR047187">
    <property type="entry name" value="SF1_C_Upf1"/>
</dbReference>
<dbReference type="Gene3D" id="3.40.50.300">
    <property type="entry name" value="P-loop containing nucleotide triphosphate hydrolases"/>
    <property type="match status" value="2"/>
</dbReference>
<protein>
    <submittedName>
        <fullName evidence="9">DNA-binding protein SMUBP-2</fullName>
    </submittedName>
</protein>
<dbReference type="OMA" id="TIIHGPP"/>
<keyword evidence="10" id="KW-1185">Reference proteome</keyword>
<dbReference type="GO" id="GO:0005524">
    <property type="term" value="F:ATP binding"/>
    <property type="evidence" value="ECO:0007669"/>
    <property type="project" value="UniProtKB-KW"/>
</dbReference>
<keyword evidence="3" id="KW-0378">Hydrolase</keyword>
<dbReference type="OrthoDB" id="6513042at2759"/>
<feature type="domain" description="DNA2/NAM7 helicase-like C-terminal" evidence="8">
    <location>
        <begin position="486"/>
        <end position="686"/>
    </location>
</feature>
<evidence type="ECO:0000256" key="1">
    <source>
        <dbReference type="ARBA" id="ARBA00007913"/>
    </source>
</evidence>
<dbReference type="PANTHER" id="PTHR43788:SF8">
    <property type="entry name" value="DNA-BINDING PROTEIN SMUBP-2"/>
    <property type="match status" value="1"/>
</dbReference>
<keyword evidence="4" id="KW-0347">Helicase</keyword>
<organism evidence="9 10">
    <name type="scientific">Porphyridium purpureum</name>
    <name type="common">Red alga</name>
    <name type="synonym">Porphyridium cruentum</name>
    <dbReference type="NCBI Taxonomy" id="35688"/>
    <lineage>
        <taxon>Eukaryota</taxon>
        <taxon>Rhodophyta</taxon>
        <taxon>Bangiophyceae</taxon>
        <taxon>Porphyridiales</taxon>
        <taxon>Porphyridiaceae</taxon>
        <taxon>Porphyridium</taxon>
    </lineage>
</organism>
<dbReference type="Pfam" id="PF13087">
    <property type="entry name" value="AAA_12"/>
    <property type="match status" value="1"/>
</dbReference>
<dbReference type="Proteomes" id="UP000324585">
    <property type="component" value="Unassembled WGS sequence"/>
</dbReference>
<dbReference type="InterPro" id="IPR027417">
    <property type="entry name" value="P-loop_NTPase"/>
</dbReference>
<evidence type="ECO:0000256" key="3">
    <source>
        <dbReference type="ARBA" id="ARBA00022801"/>
    </source>
</evidence>
<feature type="region of interest" description="Disordered" evidence="6">
    <location>
        <begin position="14"/>
        <end position="34"/>
    </location>
</feature>
<dbReference type="InterPro" id="IPR041677">
    <property type="entry name" value="DNA2/NAM7_AAA_11"/>
</dbReference>
<comment type="similarity">
    <text evidence="1">Belongs to the DNA2/NAM7 helicase family.</text>
</comment>
<dbReference type="GO" id="GO:0043139">
    <property type="term" value="F:5'-3' DNA helicase activity"/>
    <property type="evidence" value="ECO:0007669"/>
    <property type="project" value="TreeGrafter"/>
</dbReference>
<keyword evidence="9" id="KW-0238">DNA-binding</keyword>
<feature type="domain" description="DNA2/NAM7 helicase helicase" evidence="7">
    <location>
        <begin position="248"/>
        <end position="469"/>
    </location>
</feature>
<gene>
    <name evidence="9" type="ORF">FVE85_6330</name>
</gene>
<dbReference type="SUPFAM" id="SSF52540">
    <property type="entry name" value="P-loop containing nucleoside triphosphate hydrolases"/>
    <property type="match status" value="1"/>
</dbReference>
<dbReference type="InterPro" id="IPR050534">
    <property type="entry name" value="Coronavir_polyprotein_1ab"/>
</dbReference>
<dbReference type="CDD" id="cd18808">
    <property type="entry name" value="SF1_C_Upf1"/>
    <property type="match status" value="1"/>
</dbReference>